<dbReference type="EMBL" id="VUJV01000002">
    <property type="protein sequence ID" value="KAA1420321.1"/>
    <property type="molecule type" value="Genomic_DNA"/>
</dbReference>
<dbReference type="RefSeq" id="WP_149727746.1">
    <property type="nucleotide sequence ID" value="NZ_VUJV01000002.1"/>
</dbReference>
<proteinExistence type="predicted"/>
<evidence type="ECO:0000313" key="2">
    <source>
        <dbReference type="EMBL" id="KAA1420321.1"/>
    </source>
</evidence>
<dbReference type="Proteomes" id="UP000325003">
    <property type="component" value="Unassembled WGS sequence"/>
</dbReference>
<gene>
    <name evidence="2" type="ORF">F0U44_07870</name>
</gene>
<reference evidence="2 3" key="1">
    <citation type="submission" date="2019-09" db="EMBL/GenBank/DDBJ databases">
        <title>Nocardioides panacisoli sp. nov., isolated from the soil of a ginseng field.</title>
        <authorList>
            <person name="Cho C."/>
        </authorList>
    </citation>
    <scope>NUCLEOTIDE SEQUENCE [LARGE SCALE GENOMIC DNA]</scope>
    <source>
        <strain evidence="2 3">BN130099</strain>
    </source>
</reference>
<protein>
    <submittedName>
        <fullName evidence="2">Uncharacterized protein</fullName>
    </submittedName>
</protein>
<comment type="caution">
    <text evidence="2">The sequence shown here is derived from an EMBL/GenBank/DDBJ whole genome shotgun (WGS) entry which is preliminary data.</text>
</comment>
<reference evidence="2 3" key="2">
    <citation type="submission" date="2019-09" db="EMBL/GenBank/DDBJ databases">
        <authorList>
            <person name="Jin C."/>
        </authorList>
    </citation>
    <scope>NUCLEOTIDE SEQUENCE [LARGE SCALE GENOMIC DNA]</scope>
    <source>
        <strain evidence="2 3">BN130099</strain>
    </source>
</reference>
<dbReference type="AlphaFoldDB" id="A0A5B1LHW8"/>
<keyword evidence="1" id="KW-0732">Signal</keyword>
<keyword evidence="3" id="KW-1185">Reference proteome</keyword>
<name>A0A5B1LHW8_9ACTN</name>
<evidence type="ECO:0000256" key="1">
    <source>
        <dbReference type="SAM" id="SignalP"/>
    </source>
</evidence>
<evidence type="ECO:0000313" key="3">
    <source>
        <dbReference type="Proteomes" id="UP000325003"/>
    </source>
</evidence>
<feature type="signal peptide" evidence="1">
    <location>
        <begin position="1"/>
        <end position="23"/>
    </location>
</feature>
<organism evidence="2 3">
    <name type="scientific">Nocardioides humilatus</name>
    <dbReference type="NCBI Taxonomy" id="2607660"/>
    <lineage>
        <taxon>Bacteria</taxon>
        <taxon>Bacillati</taxon>
        <taxon>Actinomycetota</taxon>
        <taxon>Actinomycetes</taxon>
        <taxon>Propionibacteriales</taxon>
        <taxon>Nocardioidaceae</taxon>
        <taxon>Nocardioides</taxon>
    </lineage>
</organism>
<accession>A0A5B1LHW8</accession>
<feature type="chain" id="PRO_5039435934" evidence="1">
    <location>
        <begin position="24"/>
        <end position="175"/>
    </location>
</feature>
<sequence>MSNKLVALVVAFLLGATVLTGSAAGAESTRYKIKDLEADLNIRKGSADPSFRDEPVVYGWTMPTEYQDKTGNYSGYSAELEQAGDTAWVVFALGQRCRSGKVWFYNRFNGVVTVRVTVDGKQRAQRVIGQGSEVAVAVTKLSDKKKLRLSATYADATDDYTTTAYIAGYLSCRSR</sequence>